<sequence length="170" mass="18902">MRFNATVYISFVVFLASASVSASPISSENTQEVDATITHNARVPGEEHIWTLMRQVFEEKHGWTRAQANHLNLHMVHDDGISIRQDGKTFFAEGIPGVTRKCKGVVNAEGGQLAYTDTREVYYSYPGNTLQAFPSKRSARKKKINPNPGPVEQYPLPGAFPEEPSMLLPL</sequence>
<dbReference type="EMBL" id="JANVFT010000060">
    <property type="protein sequence ID" value="KAJ4480722.1"/>
    <property type="molecule type" value="Genomic_DNA"/>
</dbReference>
<feature type="chain" id="PRO_5047127864" evidence="2">
    <location>
        <begin position="23"/>
        <end position="170"/>
    </location>
</feature>
<evidence type="ECO:0000313" key="3">
    <source>
        <dbReference type="EMBL" id="KAJ4480722.1"/>
    </source>
</evidence>
<accession>A0ABQ8VC25</accession>
<keyword evidence="4" id="KW-1185">Reference proteome</keyword>
<evidence type="ECO:0000256" key="2">
    <source>
        <dbReference type="SAM" id="SignalP"/>
    </source>
</evidence>
<feature type="region of interest" description="Disordered" evidence="1">
    <location>
        <begin position="135"/>
        <end position="170"/>
    </location>
</feature>
<protein>
    <submittedName>
        <fullName evidence="3">Uncharacterized protein</fullName>
    </submittedName>
</protein>
<evidence type="ECO:0000313" key="4">
    <source>
        <dbReference type="Proteomes" id="UP001150217"/>
    </source>
</evidence>
<keyword evidence="2" id="KW-0732">Signal</keyword>
<name>A0ABQ8VC25_9AGAR</name>
<organism evidence="3 4">
    <name type="scientific">Lentinula lateritia</name>
    <dbReference type="NCBI Taxonomy" id="40482"/>
    <lineage>
        <taxon>Eukaryota</taxon>
        <taxon>Fungi</taxon>
        <taxon>Dikarya</taxon>
        <taxon>Basidiomycota</taxon>
        <taxon>Agaricomycotina</taxon>
        <taxon>Agaricomycetes</taxon>
        <taxon>Agaricomycetidae</taxon>
        <taxon>Agaricales</taxon>
        <taxon>Marasmiineae</taxon>
        <taxon>Omphalotaceae</taxon>
        <taxon>Lentinula</taxon>
    </lineage>
</organism>
<evidence type="ECO:0000256" key="1">
    <source>
        <dbReference type="SAM" id="MobiDB-lite"/>
    </source>
</evidence>
<gene>
    <name evidence="3" type="ORF">C8R41DRAFT_488407</name>
</gene>
<proteinExistence type="predicted"/>
<reference evidence="3" key="1">
    <citation type="submission" date="2022-08" db="EMBL/GenBank/DDBJ databases">
        <title>A Global Phylogenomic Analysis of the Shiitake Genus Lentinula.</title>
        <authorList>
            <consortium name="DOE Joint Genome Institute"/>
            <person name="Sierra-Patev S."/>
            <person name="Min B."/>
            <person name="Naranjo-Ortiz M."/>
            <person name="Looney B."/>
            <person name="Konkel Z."/>
            <person name="Slot J.C."/>
            <person name="Sakamoto Y."/>
            <person name="Steenwyk J.L."/>
            <person name="Rokas A."/>
            <person name="Carro J."/>
            <person name="Camarero S."/>
            <person name="Ferreira P."/>
            <person name="Molpeceres G."/>
            <person name="Ruiz-Duenas F.J."/>
            <person name="Serrano A."/>
            <person name="Henrissat B."/>
            <person name="Drula E."/>
            <person name="Hughes K.W."/>
            <person name="Mata J.L."/>
            <person name="Ishikawa N.K."/>
            <person name="Vargas-Isla R."/>
            <person name="Ushijima S."/>
            <person name="Smith C.A."/>
            <person name="Ahrendt S."/>
            <person name="Andreopoulos W."/>
            <person name="He G."/>
            <person name="Labutti K."/>
            <person name="Lipzen A."/>
            <person name="Ng V."/>
            <person name="Riley R."/>
            <person name="Sandor L."/>
            <person name="Barry K."/>
            <person name="Martinez A.T."/>
            <person name="Xiao Y."/>
            <person name="Gibbons J.G."/>
            <person name="Terashima K."/>
            <person name="Grigoriev I.V."/>
            <person name="Hibbett D.S."/>
        </authorList>
    </citation>
    <scope>NUCLEOTIDE SEQUENCE</scope>
    <source>
        <strain evidence="3">RHP3577 ss4</strain>
    </source>
</reference>
<feature type="signal peptide" evidence="2">
    <location>
        <begin position="1"/>
        <end position="22"/>
    </location>
</feature>
<comment type="caution">
    <text evidence="3">The sequence shown here is derived from an EMBL/GenBank/DDBJ whole genome shotgun (WGS) entry which is preliminary data.</text>
</comment>
<dbReference type="Proteomes" id="UP001150217">
    <property type="component" value="Unassembled WGS sequence"/>
</dbReference>